<evidence type="ECO:0000256" key="2">
    <source>
        <dbReference type="SAM" id="MobiDB-lite"/>
    </source>
</evidence>
<proteinExistence type="predicted"/>
<keyword evidence="5" id="KW-1185">Reference proteome</keyword>
<dbReference type="Pfam" id="PF01551">
    <property type="entry name" value="Peptidase_M23"/>
    <property type="match status" value="1"/>
</dbReference>
<protein>
    <submittedName>
        <fullName evidence="4">M23 family metallopeptidase</fullName>
    </submittedName>
</protein>
<dbReference type="Proteomes" id="UP001526143">
    <property type="component" value="Unassembled WGS sequence"/>
</dbReference>
<sequence length="564" mass="60913">MTQRNQKSDRRLHNLLQRCFVTKPLASSLPAQSLCWLSSFSLLSGGFVYAQVDTSIDNIVPTVENSQAQVTNPVKKEVVRDRTATAVEATPDFSERRARLKKRLRNQTEVSKVSPVRRSTSQSESDELVTRIRRSRPSVEISEPDTTARRFRRQVEASQVKPVRIRQEKPQSDSQATSNNSATIERPSEVSRPPSSSDTISGTEGKKDYNNAYIDPNDYKNDGTSNYQAPNSVVLTERSSGCRTILAPGASGGICAKIPIAPYGNQRVADSNNETTPKQAPSWIRRSQATTASANVSTPRRIARENDNTGWRRTRVGPINLNNGGWREKSVASANVSKSAFRPNRFIPNPTSFNANPIVGSSAIARSSGELSAPMTADNTAPRDSTVAYDIPLASALPQIPYTGAIAANPGGMMFPLSVASPITSLFGWRVHPITGDRRFHAGTDLGAAMGTPILAAATGQVEIADYVGGYGLTVILNHTSAQQTLYGHMSEIFVQPGQVIQQGTVIGRVGSTGNSTGPHLHFEVRHLTSQGWVATDPGLELETALSQLIKATQTAGVIREPGS</sequence>
<dbReference type="CDD" id="cd12797">
    <property type="entry name" value="M23_peptidase"/>
    <property type="match status" value="1"/>
</dbReference>
<dbReference type="InterPro" id="IPR011055">
    <property type="entry name" value="Dup_hybrid_motif"/>
</dbReference>
<dbReference type="RefSeq" id="WP_263747460.1">
    <property type="nucleotide sequence ID" value="NZ_JAOWRF010000293.1"/>
</dbReference>
<dbReference type="SUPFAM" id="SSF51261">
    <property type="entry name" value="Duplicated hybrid motif"/>
    <property type="match status" value="1"/>
</dbReference>
<feature type="domain" description="M23ase beta-sheet core" evidence="3">
    <location>
        <begin position="439"/>
        <end position="527"/>
    </location>
</feature>
<dbReference type="InterPro" id="IPR050570">
    <property type="entry name" value="Cell_wall_metabolism_enzyme"/>
</dbReference>
<dbReference type="PANTHER" id="PTHR21666">
    <property type="entry name" value="PEPTIDASE-RELATED"/>
    <property type="match status" value="1"/>
</dbReference>
<feature type="compositionally biased region" description="Polar residues" evidence="2">
    <location>
        <begin position="107"/>
        <end position="123"/>
    </location>
</feature>
<evidence type="ECO:0000313" key="5">
    <source>
        <dbReference type="Proteomes" id="UP001526143"/>
    </source>
</evidence>
<organism evidence="4 5">
    <name type="scientific">Plectonema radiosum NIES-515</name>
    <dbReference type="NCBI Taxonomy" id="2986073"/>
    <lineage>
        <taxon>Bacteria</taxon>
        <taxon>Bacillati</taxon>
        <taxon>Cyanobacteriota</taxon>
        <taxon>Cyanophyceae</taxon>
        <taxon>Oscillatoriophycideae</taxon>
        <taxon>Oscillatoriales</taxon>
        <taxon>Microcoleaceae</taxon>
        <taxon>Plectonema</taxon>
    </lineage>
</organism>
<dbReference type="EMBL" id="JAOWRF010000293">
    <property type="protein sequence ID" value="MCV3215813.1"/>
    <property type="molecule type" value="Genomic_DNA"/>
</dbReference>
<evidence type="ECO:0000259" key="3">
    <source>
        <dbReference type="Pfam" id="PF01551"/>
    </source>
</evidence>
<dbReference type="InterPro" id="IPR016047">
    <property type="entry name" value="M23ase_b-sheet_dom"/>
</dbReference>
<comment type="caution">
    <text evidence="4">The sequence shown here is derived from an EMBL/GenBank/DDBJ whole genome shotgun (WGS) entry which is preliminary data.</text>
</comment>
<accession>A0ABT3B361</accession>
<keyword evidence="1" id="KW-0732">Signal</keyword>
<feature type="region of interest" description="Disordered" evidence="2">
    <location>
        <begin position="101"/>
        <end position="226"/>
    </location>
</feature>
<gene>
    <name evidence="4" type="ORF">OGM63_20260</name>
</gene>
<dbReference type="PANTHER" id="PTHR21666:SF289">
    <property type="entry name" value="L-ALA--D-GLU ENDOPEPTIDASE"/>
    <property type="match status" value="1"/>
</dbReference>
<evidence type="ECO:0000313" key="4">
    <source>
        <dbReference type="EMBL" id="MCV3215813.1"/>
    </source>
</evidence>
<dbReference type="Gene3D" id="2.70.70.10">
    <property type="entry name" value="Glucose Permease (Domain IIA)"/>
    <property type="match status" value="1"/>
</dbReference>
<evidence type="ECO:0000256" key="1">
    <source>
        <dbReference type="ARBA" id="ARBA00022729"/>
    </source>
</evidence>
<name>A0ABT3B361_9CYAN</name>
<feature type="compositionally biased region" description="Polar residues" evidence="2">
    <location>
        <begin position="172"/>
        <end position="183"/>
    </location>
</feature>
<reference evidence="4 5" key="1">
    <citation type="submission" date="2022-10" db="EMBL/GenBank/DDBJ databases">
        <title>Identification of biosynthetic pathway for the production of the potent trypsin inhibitor radiosumin.</title>
        <authorList>
            <person name="Fewer D.P."/>
            <person name="Delbaje E."/>
            <person name="Ouyang X."/>
            <person name="Agostino P.D."/>
            <person name="Wahlsten M."/>
            <person name="Jokela J."/>
            <person name="Permi P."/>
            <person name="Haapaniemi E."/>
            <person name="Koistinen H."/>
        </authorList>
    </citation>
    <scope>NUCLEOTIDE SEQUENCE [LARGE SCALE GENOMIC DNA]</scope>
    <source>
        <strain evidence="4 5">NIES-515</strain>
    </source>
</reference>